<dbReference type="AlphaFoldDB" id="A0A0A8XZT9"/>
<proteinExistence type="predicted"/>
<dbReference type="EMBL" id="GBRH01279607">
    <property type="protein sequence ID" value="JAD18288.1"/>
    <property type="molecule type" value="Transcribed_RNA"/>
</dbReference>
<reference evidence="1" key="2">
    <citation type="journal article" date="2015" name="Data Brief">
        <title>Shoot transcriptome of the giant reed, Arundo donax.</title>
        <authorList>
            <person name="Barrero R.A."/>
            <person name="Guerrero F.D."/>
            <person name="Moolhuijzen P."/>
            <person name="Goolsby J.A."/>
            <person name="Tidwell J."/>
            <person name="Bellgard S.E."/>
            <person name="Bellgard M.I."/>
        </authorList>
    </citation>
    <scope>NUCLEOTIDE SEQUENCE</scope>
    <source>
        <tissue evidence="1">Shoot tissue taken approximately 20 cm above the soil surface</tissue>
    </source>
</reference>
<protein>
    <submittedName>
        <fullName evidence="1">Uncharacterized protein</fullName>
    </submittedName>
</protein>
<organism evidence="1">
    <name type="scientific">Arundo donax</name>
    <name type="common">Giant reed</name>
    <name type="synonym">Donax arundinaceus</name>
    <dbReference type="NCBI Taxonomy" id="35708"/>
    <lineage>
        <taxon>Eukaryota</taxon>
        <taxon>Viridiplantae</taxon>
        <taxon>Streptophyta</taxon>
        <taxon>Embryophyta</taxon>
        <taxon>Tracheophyta</taxon>
        <taxon>Spermatophyta</taxon>
        <taxon>Magnoliopsida</taxon>
        <taxon>Liliopsida</taxon>
        <taxon>Poales</taxon>
        <taxon>Poaceae</taxon>
        <taxon>PACMAD clade</taxon>
        <taxon>Arundinoideae</taxon>
        <taxon>Arundineae</taxon>
        <taxon>Arundo</taxon>
    </lineage>
</organism>
<sequence>MFVRRSTNLSLELYEL</sequence>
<accession>A0A0A8XZT9</accession>
<name>A0A0A8XZT9_ARUDO</name>
<reference evidence="1" key="1">
    <citation type="submission" date="2014-09" db="EMBL/GenBank/DDBJ databases">
        <authorList>
            <person name="Magalhaes I.L.F."/>
            <person name="Oliveira U."/>
            <person name="Santos F.R."/>
            <person name="Vidigal T.H.D.A."/>
            <person name="Brescovit A.D."/>
            <person name="Santos A.J."/>
        </authorList>
    </citation>
    <scope>NUCLEOTIDE SEQUENCE</scope>
    <source>
        <tissue evidence="1">Shoot tissue taken approximately 20 cm above the soil surface</tissue>
    </source>
</reference>
<evidence type="ECO:0000313" key="1">
    <source>
        <dbReference type="EMBL" id="JAD18288.1"/>
    </source>
</evidence>